<organism evidence="2 3">
    <name type="scientific">Blastococcus jejuensis</name>
    <dbReference type="NCBI Taxonomy" id="351224"/>
    <lineage>
        <taxon>Bacteria</taxon>
        <taxon>Bacillati</taxon>
        <taxon>Actinomycetota</taxon>
        <taxon>Actinomycetes</taxon>
        <taxon>Geodermatophilales</taxon>
        <taxon>Geodermatophilaceae</taxon>
        <taxon>Blastococcus</taxon>
    </lineage>
</organism>
<feature type="chain" id="PRO_5047122382" evidence="1">
    <location>
        <begin position="21"/>
        <end position="187"/>
    </location>
</feature>
<accession>A0ABP6P125</accession>
<name>A0ABP6P125_9ACTN</name>
<sequence>MAVLLLVFGLVLASPRAVLADEEESDRASVLVLQSVALIANGAPVDAVIERVEDALAAPDKSGTDLALVERALRVIQATPGGAGLDRAQELLVDAVDIRFATGYGDVPRPGEVSHGEPPYATGAETGMTAVLDDFSPARGISDGGDVVLLVLAAVSIGVGSILAHRWRPPDSIRRLRRDVALSEGSR</sequence>
<gene>
    <name evidence="2" type="ORF">GCM10010531_15840</name>
</gene>
<evidence type="ECO:0000313" key="3">
    <source>
        <dbReference type="Proteomes" id="UP001499924"/>
    </source>
</evidence>
<keyword evidence="1" id="KW-0732">Signal</keyword>
<reference evidence="3" key="1">
    <citation type="journal article" date="2019" name="Int. J. Syst. Evol. Microbiol.">
        <title>The Global Catalogue of Microorganisms (GCM) 10K type strain sequencing project: providing services to taxonomists for standard genome sequencing and annotation.</title>
        <authorList>
            <consortium name="The Broad Institute Genomics Platform"/>
            <consortium name="The Broad Institute Genome Sequencing Center for Infectious Disease"/>
            <person name="Wu L."/>
            <person name="Ma J."/>
        </authorList>
    </citation>
    <scope>NUCLEOTIDE SEQUENCE [LARGE SCALE GENOMIC DNA]</scope>
    <source>
        <strain evidence="3">JCM 15614</strain>
    </source>
</reference>
<dbReference type="Proteomes" id="UP001499924">
    <property type="component" value="Unassembled WGS sequence"/>
</dbReference>
<comment type="caution">
    <text evidence="2">The sequence shown here is derived from an EMBL/GenBank/DDBJ whole genome shotgun (WGS) entry which is preliminary data.</text>
</comment>
<evidence type="ECO:0000313" key="2">
    <source>
        <dbReference type="EMBL" id="GAA3164424.1"/>
    </source>
</evidence>
<protein>
    <submittedName>
        <fullName evidence="2">Uncharacterized protein</fullName>
    </submittedName>
</protein>
<proteinExistence type="predicted"/>
<keyword evidence="3" id="KW-1185">Reference proteome</keyword>
<dbReference type="RefSeq" id="WP_344688217.1">
    <property type="nucleotide sequence ID" value="NZ_BAAAVV010000003.1"/>
</dbReference>
<dbReference type="EMBL" id="BAAAVV010000003">
    <property type="protein sequence ID" value="GAA3164424.1"/>
    <property type="molecule type" value="Genomic_DNA"/>
</dbReference>
<evidence type="ECO:0000256" key="1">
    <source>
        <dbReference type="SAM" id="SignalP"/>
    </source>
</evidence>
<feature type="signal peptide" evidence="1">
    <location>
        <begin position="1"/>
        <end position="20"/>
    </location>
</feature>